<accession>A0A507CAX5</accession>
<evidence type="ECO:0000313" key="3">
    <source>
        <dbReference type="Proteomes" id="UP000320475"/>
    </source>
</evidence>
<dbReference type="VEuPathDB" id="FungiDB:SeMB42_g05134"/>
<sequence>MFLLIIGVYYRGTSADLTDRLEADLAAERAKVIKEVEDIKTYRRVYDVHYALYITVSLCCSLLPFMGRRNGTDVVNRQLDSPTSEPSFYKINKPPFVRCIKGARVCEDVQHRCSDHDATRALLDDIAALKALYKEIKQKRETGCHSDYLLKKHQLKHIPELDAFLVDDQEPHHQQNGIERVGNAPSAEPIIASDADISDYSAAQRDLATNNIMHQPVGGIDPPNRGSIHAGRLDKPGLSGLGHPSCSRSDTCHKLTFVSK</sequence>
<protein>
    <submittedName>
        <fullName evidence="2">Uncharacterized protein</fullName>
    </submittedName>
</protein>
<reference evidence="2 3" key="1">
    <citation type="journal article" date="2019" name="Sci. Rep.">
        <title>Comparative genomics of chytrid fungi reveal insights into the obligate biotrophic and pathogenic lifestyle of Synchytrium endobioticum.</title>
        <authorList>
            <person name="van de Vossenberg B.T.L.H."/>
            <person name="Warris S."/>
            <person name="Nguyen H.D.T."/>
            <person name="van Gent-Pelzer M.P.E."/>
            <person name="Joly D.L."/>
            <person name="van de Geest H.C."/>
            <person name="Bonants P.J.M."/>
            <person name="Smith D.S."/>
            <person name="Levesque C.A."/>
            <person name="van der Lee T.A.J."/>
        </authorList>
    </citation>
    <scope>NUCLEOTIDE SEQUENCE [LARGE SCALE GENOMIC DNA]</scope>
    <source>
        <strain evidence="2 3">LEV6574</strain>
    </source>
</reference>
<evidence type="ECO:0000256" key="1">
    <source>
        <dbReference type="SAM" id="MobiDB-lite"/>
    </source>
</evidence>
<proteinExistence type="predicted"/>
<dbReference type="Proteomes" id="UP000320475">
    <property type="component" value="Unassembled WGS sequence"/>
</dbReference>
<dbReference type="AlphaFoldDB" id="A0A507CAX5"/>
<feature type="region of interest" description="Disordered" evidence="1">
    <location>
        <begin position="213"/>
        <end position="245"/>
    </location>
</feature>
<evidence type="ECO:0000313" key="2">
    <source>
        <dbReference type="EMBL" id="TPX38730.1"/>
    </source>
</evidence>
<organism evidence="2 3">
    <name type="scientific">Synchytrium endobioticum</name>
    <dbReference type="NCBI Taxonomy" id="286115"/>
    <lineage>
        <taxon>Eukaryota</taxon>
        <taxon>Fungi</taxon>
        <taxon>Fungi incertae sedis</taxon>
        <taxon>Chytridiomycota</taxon>
        <taxon>Chytridiomycota incertae sedis</taxon>
        <taxon>Chytridiomycetes</taxon>
        <taxon>Synchytriales</taxon>
        <taxon>Synchytriaceae</taxon>
        <taxon>Synchytrium</taxon>
    </lineage>
</organism>
<comment type="caution">
    <text evidence="2">The sequence shown here is derived from an EMBL/GenBank/DDBJ whole genome shotgun (WGS) entry which is preliminary data.</text>
</comment>
<name>A0A507CAX5_9FUNG</name>
<dbReference type="EMBL" id="QEAM01000581">
    <property type="protein sequence ID" value="TPX38730.1"/>
    <property type="molecule type" value="Genomic_DNA"/>
</dbReference>
<gene>
    <name evidence="2" type="ORF">SeLEV6574_g07666</name>
</gene>